<comment type="caution">
    <text evidence="4">The sequence shown here is derived from an EMBL/GenBank/DDBJ whole genome shotgun (WGS) entry which is preliminary data.</text>
</comment>
<dbReference type="InterPro" id="IPR000477">
    <property type="entry name" value="RT_dom"/>
</dbReference>
<dbReference type="SUPFAM" id="SSF53098">
    <property type="entry name" value="Ribonuclease H-like"/>
    <property type="match status" value="1"/>
</dbReference>
<dbReference type="InterPro" id="IPR001584">
    <property type="entry name" value="Integrase_cat-core"/>
</dbReference>
<dbReference type="OrthoDB" id="2013610at2759"/>
<accession>A0A9Q3HUG5</accession>
<dbReference type="AlphaFoldDB" id="A0A9Q3HUG5"/>
<dbReference type="PANTHER" id="PTHR37984">
    <property type="entry name" value="PROTEIN CBG26694"/>
    <property type="match status" value="1"/>
</dbReference>
<dbReference type="Pfam" id="PF00078">
    <property type="entry name" value="RVT_1"/>
    <property type="match status" value="1"/>
</dbReference>
<proteinExistence type="predicted"/>
<dbReference type="InterPro" id="IPR043128">
    <property type="entry name" value="Rev_trsase/Diguanyl_cyclase"/>
</dbReference>
<dbReference type="EMBL" id="AVOT02024255">
    <property type="protein sequence ID" value="MBW0514825.1"/>
    <property type="molecule type" value="Genomic_DNA"/>
</dbReference>
<dbReference type="CDD" id="cd01647">
    <property type="entry name" value="RT_LTR"/>
    <property type="match status" value="1"/>
</dbReference>
<sequence>MNQILTIFNSYTIFSKIDLRGAYNLLRIIEGDEHLTAFRTKYGSYEYLVMPFGLTNAPASFQNLVNDIFADFLDIFVVVYLDDIMVFSSSEEEHFKHVASVLHRLTDNNLIAKASKLATLPDAASCWDDVYPERGVDFISKNPQNFHQVIKQDGIQESRFCSIKVEIFSDLVNKIQKEVWKDKDYKEILKQLARGESVTDYSLQPQAKLLLFKDRVVIPRNEEIPVNILQKHHDSPLAGHPGQEKTLKLIQRDSYWAGMNQFIKYYVSSCRQFSRNKNIQHKKFGLLKPLQIPSGPWNSLSMDFITEFPLENNFDSILVVVDRFSKMAICIPAYRTITALELAQIFISHVFSKHDLPVSIVSDRGALFVSSFWTNLCQKFKLSRDLSTDLHPDTNGQTERVNQILEQYLQMYISDHQHDWNTWLPVPEFAYNNAENSSTKQSPFFTIYRRNPSFYSIHISQDSPAGKLSKKSQSVQQVVKEELESEIRRFKKYCHRGSYGSKRA</sequence>
<reference evidence="4" key="1">
    <citation type="submission" date="2021-03" db="EMBL/GenBank/DDBJ databases">
        <title>Draft genome sequence of rust myrtle Austropuccinia psidii MF-1, a brazilian biotype.</title>
        <authorList>
            <person name="Quecine M.C."/>
            <person name="Pachon D.M.R."/>
            <person name="Bonatelli M.L."/>
            <person name="Correr F.H."/>
            <person name="Franceschini L.M."/>
            <person name="Leite T.F."/>
            <person name="Margarido G.R.A."/>
            <person name="Almeida C.A."/>
            <person name="Ferrarezi J.A."/>
            <person name="Labate C.A."/>
        </authorList>
    </citation>
    <scope>NUCLEOTIDE SEQUENCE</scope>
    <source>
        <strain evidence="4">MF-1</strain>
    </source>
</reference>
<evidence type="ECO:0000313" key="4">
    <source>
        <dbReference type="EMBL" id="MBW0514825.1"/>
    </source>
</evidence>
<dbReference type="InterPro" id="IPR012337">
    <property type="entry name" value="RNaseH-like_sf"/>
</dbReference>
<protein>
    <recommendedName>
        <fullName evidence="6">Integrase catalytic domain-containing protein</fullName>
    </recommendedName>
</protein>
<evidence type="ECO:0000259" key="2">
    <source>
        <dbReference type="PROSITE" id="PS50878"/>
    </source>
</evidence>
<dbReference type="Gene3D" id="3.30.70.270">
    <property type="match status" value="1"/>
</dbReference>
<evidence type="ECO:0000313" key="5">
    <source>
        <dbReference type="Proteomes" id="UP000765509"/>
    </source>
</evidence>
<feature type="domain" description="Integrase catalytic" evidence="3">
    <location>
        <begin position="292"/>
        <end position="451"/>
    </location>
</feature>
<evidence type="ECO:0000259" key="3">
    <source>
        <dbReference type="PROSITE" id="PS50994"/>
    </source>
</evidence>
<dbReference type="Pfam" id="PF17921">
    <property type="entry name" value="Integrase_H2C2"/>
    <property type="match status" value="1"/>
</dbReference>
<dbReference type="Gene3D" id="3.10.10.10">
    <property type="entry name" value="HIV Type 1 Reverse Transcriptase, subunit A, domain 1"/>
    <property type="match status" value="1"/>
</dbReference>
<dbReference type="GO" id="GO:0005634">
    <property type="term" value="C:nucleus"/>
    <property type="evidence" value="ECO:0007669"/>
    <property type="project" value="UniProtKB-ARBA"/>
</dbReference>
<dbReference type="PROSITE" id="PS50878">
    <property type="entry name" value="RT_POL"/>
    <property type="match status" value="1"/>
</dbReference>
<dbReference type="SUPFAM" id="SSF56672">
    <property type="entry name" value="DNA/RNA polymerases"/>
    <property type="match status" value="1"/>
</dbReference>
<keyword evidence="1" id="KW-0694">RNA-binding</keyword>
<dbReference type="InterPro" id="IPR043502">
    <property type="entry name" value="DNA/RNA_pol_sf"/>
</dbReference>
<dbReference type="InterPro" id="IPR050951">
    <property type="entry name" value="Retrovirus_Pol_polyprotein"/>
</dbReference>
<keyword evidence="5" id="KW-1185">Reference proteome</keyword>
<dbReference type="GO" id="GO:0015074">
    <property type="term" value="P:DNA integration"/>
    <property type="evidence" value="ECO:0007669"/>
    <property type="project" value="InterPro"/>
</dbReference>
<dbReference type="InterPro" id="IPR036397">
    <property type="entry name" value="RNaseH_sf"/>
</dbReference>
<name>A0A9Q3HUG5_9BASI</name>
<gene>
    <name evidence="4" type="ORF">O181_054540</name>
</gene>
<dbReference type="GO" id="GO:0003723">
    <property type="term" value="F:RNA binding"/>
    <property type="evidence" value="ECO:0007669"/>
    <property type="project" value="UniProtKB-KW"/>
</dbReference>
<evidence type="ECO:0008006" key="6">
    <source>
        <dbReference type="Google" id="ProtNLM"/>
    </source>
</evidence>
<dbReference type="Gene3D" id="3.30.420.10">
    <property type="entry name" value="Ribonuclease H-like superfamily/Ribonuclease H"/>
    <property type="match status" value="1"/>
</dbReference>
<dbReference type="PROSITE" id="PS50994">
    <property type="entry name" value="INTEGRASE"/>
    <property type="match status" value="1"/>
</dbReference>
<dbReference type="Proteomes" id="UP000765509">
    <property type="component" value="Unassembled WGS sequence"/>
</dbReference>
<organism evidence="4 5">
    <name type="scientific">Austropuccinia psidii MF-1</name>
    <dbReference type="NCBI Taxonomy" id="1389203"/>
    <lineage>
        <taxon>Eukaryota</taxon>
        <taxon>Fungi</taxon>
        <taxon>Dikarya</taxon>
        <taxon>Basidiomycota</taxon>
        <taxon>Pucciniomycotina</taxon>
        <taxon>Pucciniomycetes</taxon>
        <taxon>Pucciniales</taxon>
        <taxon>Sphaerophragmiaceae</taxon>
        <taxon>Austropuccinia</taxon>
    </lineage>
</organism>
<dbReference type="Gene3D" id="1.10.340.70">
    <property type="match status" value="1"/>
</dbReference>
<feature type="domain" description="Reverse transcriptase" evidence="2">
    <location>
        <begin position="1"/>
        <end position="138"/>
    </location>
</feature>
<evidence type="ECO:0000256" key="1">
    <source>
        <dbReference type="ARBA" id="ARBA00022884"/>
    </source>
</evidence>
<dbReference type="PANTHER" id="PTHR37984:SF5">
    <property type="entry name" value="PROTEIN NYNRIN-LIKE"/>
    <property type="match status" value="1"/>
</dbReference>
<dbReference type="InterPro" id="IPR041588">
    <property type="entry name" value="Integrase_H2C2"/>
</dbReference>